<feature type="domain" description="LysM" evidence="3">
    <location>
        <begin position="2"/>
        <end position="46"/>
    </location>
</feature>
<dbReference type="SMART" id="SM00636">
    <property type="entry name" value="Glyco_18"/>
    <property type="match status" value="1"/>
</dbReference>
<feature type="domain" description="LysM" evidence="3">
    <location>
        <begin position="98"/>
        <end position="142"/>
    </location>
</feature>
<sequence>MKIHVVNKGDSLWKISQQYGVSTNRIVRINGLENPEKLVIGLALLIPEPYLQYRVQPGDTLGKIVTQFGTTLQEIMQTNRITNPSNIYPGQRLTIPVIFHTVRERDTLYDIARRYGTTVQSIMQTNRITDPISIYPGQIVKIPQKPKPTIDVNGFTNVYGQRGAVQVREVAYDLTYVSPFGYRMRQDGSLEVIDDNPTIQAAQSTGVVPMMCITNFSATEAGTRLAHTILSDLSLVEKLLTNVINTMKNKGYRGLNIDFESVAPADRDFYNRFLQRAVDRLRPEGYFVSSSLAPKTSANQKGLLVEAHDYPVHGRLLDFVVLMTYEWGYRKGPPQAISPIDQIKRVLDYAVTVIPTNKIFIGFQIYARDWLVPHKEGQEAETFDMQEAIRRATQYNVEIKYDETVQSPYYRYKDSQGRTHEVWFEDARSAKAKFDLVKSYRARGLSYWVLGYPFPQNWELLGDTFIVRKL</sequence>
<keyword evidence="8" id="KW-1185">Reference proteome</keyword>
<evidence type="ECO:0000313" key="7">
    <source>
        <dbReference type="Proteomes" id="UP000220106"/>
    </source>
</evidence>
<dbReference type="Pfam" id="PF00704">
    <property type="entry name" value="Glyco_hydro_18"/>
    <property type="match status" value="1"/>
</dbReference>
<dbReference type="Pfam" id="PF01476">
    <property type="entry name" value="LysM"/>
    <property type="match status" value="3"/>
</dbReference>
<dbReference type="GO" id="GO:0012505">
    <property type="term" value="C:endomembrane system"/>
    <property type="evidence" value="ECO:0007669"/>
    <property type="project" value="TreeGrafter"/>
</dbReference>
<feature type="domain" description="LysM" evidence="3">
    <location>
        <begin position="51"/>
        <end position="95"/>
    </location>
</feature>
<dbReference type="KEGG" id="pbut:DTO10_22870"/>
<evidence type="ECO:0000313" key="5">
    <source>
        <dbReference type="EMBL" id="AXN41906.1"/>
    </source>
</evidence>
<accession>A0AAX0S7K7</accession>
<gene>
    <name evidence="6" type="ORF">CN689_05155</name>
    <name evidence="5" type="ORF">DTO10_22870</name>
</gene>
<evidence type="ECO:0000256" key="1">
    <source>
        <dbReference type="ARBA" id="ARBA00022801"/>
    </source>
</evidence>
<evidence type="ECO:0000256" key="2">
    <source>
        <dbReference type="ARBA" id="ARBA00023295"/>
    </source>
</evidence>
<dbReference type="CDD" id="cd02874">
    <property type="entry name" value="GH18_CFLE_spore_hydrolase"/>
    <property type="match status" value="1"/>
</dbReference>
<organism evidence="6 7">
    <name type="scientific">Peribacillus butanolivorans</name>
    <dbReference type="NCBI Taxonomy" id="421767"/>
    <lineage>
        <taxon>Bacteria</taxon>
        <taxon>Bacillati</taxon>
        <taxon>Bacillota</taxon>
        <taxon>Bacilli</taxon>
        <taxon>Bacillales</taxon>
        <taxon>Bacillaceae</taxon>
        <taxon>Peribacillus</taxon>
    </lineage>
</organism>
<protein>
    <submittedName>
        <fullName evidence="5">LysM peptidoglycan-binding domain-containing protein</fullName>
    </submittedName>
    <submittedName>
        <fullName evidence="6">Spore gernimation protein</fullName>
    </submittedName>
</protein>
<feature type="domain" description="GH18" evidence="4">
    <location>
        <begin position="149"/>
        <end position="470"/>
    </location>
</feature>
<dbReference type="SUPFAM" id="SSF54106">
    <property type="entry name" value="LysM domain"/>
    <property type="match status" value="3"/>
</dbReference>
<dbReference type="SUPFAM" id="SSF51445">
    <property type="entry name" value="(Trans)glycosidases"/>
    <property type="match status" value="1"/>
</dbReference>
<dbReference type="GO" id="GO:0070492">
    <property type="term" value="F:oligosaccharide binding"/>
    <property type="evidence" value="ECO:0007669"/>
    <property type="project" value="TreeGrafter"/>
</dbReference>
<dbReference type="SMART" id="SM00257">
    <property type="entry name" value="LysM"/>
    <property type="match status" value="3"/>
</dbReference>
<proteinExistence type="predicted"/>
<keyword evidence="2" id="KW-0326">Glycosidase</keyword>
<dbReference type="Gene3D" id="3.10.50.10">
    <property type="match status" value="1"/>
</dbReference>
<dbReference type="EMBL" id="NUEQ01000010">
    <property type="protein sequence ID" value="PEJ36365.1"/>
    <property type="molecule type" value="Genomic_DNA"/>
</dbReference>
<evidence type="ECO:0000313" key="8">
    <source>
        <dbReference type="Proteomes" id="UP000260457"/>
    </source>
</evidence>
<dbReference type="InterPro" id="IPR029070">
    <property type="entry name" value="Chitinase_insertion_sf"/>
</dbReference>
<dbReference type="Proteomes" id="UP000260457">
    <property type="component" value="Chromosome"/>
</dbReference>
<dbReference type="Gene3D" id="3.20.20.80">
    <property type="entry name" value="Glycosidases"/>
    <property type="match status" value="1"/>
</dbReference>
<dbReference type="InterPro" id="IPR018392">
    <property type="entry name" value="LysM"/>
</dbReference>
<reference evidence="6 7" key="1">
    <citation type="submission" date="2017-09" db="EMBL/GenBank/DDBJ databases">
        <title>Large-scale bioinformatics analysis of Bacillus genomes uncovers conserved roles of natural products in bacterial physiology.</title>
        <authorList>
            <consortium name="Agbiome Team Llc"/>
            <person name="Bleich R.M."/>
            <person name="Kirk G.J."/>
            <person name="Santa Maria K.C."/>
            <person name="Allen S.E."/>
            <person name="Farag S."/>
            <person name="Shank E.A."/>
            <person name="Bowers A."/>
        </authorList>
    </citation>
    <scope>NUCLEOTIDE SEQUENCE [LARGE SCALE GENOMIC DNA]</scope>
    <source>
        <strain evidence="6 7">AFS003229</strain>
    </source>
</reference>
<reference evidence="5 8" key="2">
    <citation type="submission" date="2018-07" db="EMBL/GenBank/DDBJ databases">
        <title>The molecular basis for the intramolecular migration of carboxyl group in the catabolism of para-hydroxybenzoate via gentisate.</title>
        <authorList>
            <person name="Zhao H."/>
            <person name="Xu Y."/>
            <person name="Lin S."/>
            <person name="Spain J.C."/>
            <person name="Zhou N.-Y."/>
        </authorList>
    </citation>
    <scope>NUCLEOTIDE SEQUENCE [LARGE SCALE GENOMIC DNA]</scope>
    <source>
        <strain evidence="5 8">PHB-7a</strain>
    </source>
</reference>
<dbReference type="AlphaFoldDB" id="A0AAX0S7K7"/>
<dbReference type="InterPro" id="IPR011583">
    <property type="entry name" value="Chitinase_II/V-like_cat"/>
</dbReference>
<dbReference type="GO" id="GO:0008061">
    <property type="term" value="F:chitin binding"/>
    <property type="evidence" value="ECO:0007669"/>
    <property type="project" value="InterPro"/>
</dbReference>
<dbReference type="PROSITE" id="PS51910">
    <property type="entry name" value="GH18_2"/>
    <property type="match status" value="1"/>
</dbReference>
<evidence type="ECO:0000313" key="6">
    <source>
        <dbReference type="EMBL" id="PEJ36365.1"/>
    </source>
</evidence>
<evidence type="ECO:0000259" key="4">
    <source>
        <dbReference type="PROSITE" id="PS51910"/>
    </source>
</evidence>
<dbReference type="PANTHER" id="PTHR46066:SF2">
    <property type="entry name" value="CHITINASE DOMAIN-CONTAINING PROTEIN 1"/>
    <property type="match status" value="1"/>
</dbReference>
<dbReference type="PANTHER" id="PTHR46066">
    <property type="entry name" value="CHITINASE DOMAIN-CONTAINING PROTEIN 1 FAMILY MEMBER"/>
    <property type="match status" value="1"/>
</dbReference>
<dbReference type="Proteomes" id="UP000220106">
    <property type="component" value="Unassembled WGS sequence"/>
</dbReference>
<dbReference type="Gene3D" id="3.10.350.10">
    <property type="entry name" value="LysM domain"/>
    <property type="match status" value="3"/>
</dbReference>
<keyword evidence="1" id="KW-0378">Hydrolase</keyword>
<dbReference type="InterPro" id="IPR036779">
    <property type="entry name" value="LysM_dom_sf"/>
</dbReference>
<dbReference type="InterPro" id="IPR001223">
    <property type="entry name" value="Glyco_hydro18_cat"/>
</dbReference>
<evidence type="ECO:0000259" key="3">
    <source>
        <dbReference type="PROSITE" id="PS51782"/>
    </source>
</evidence>
<dbReference type="GO" id="GO:0005975">
    <property type="term" value="P:carbohydrate metabolic process"/>
    <property type="evidence" value="ECO:0007669"/>
    <property type="project" value="InterPro"/>
</dbReference>
<dbReference type="RefSeq" id="WP_098175142.1">
    <property type="nucleotide sequence ID" value="NZ_CP030926.1"/>
</dbReference>
<dbReference type="EMBL" id="CP030926">
    <property type="protein sequence ID" value="AXN41906.1"/>
    <property type="molecule type" value="Genomic_DNA"/>
</dbReference>
<name>A0AAX0S7K7_9BACI</name>
<dbReference type="PROSITE" id="PS51782">
    <property type="entry name" value="LYSM"/>
    <property type="match status" value="3"/>
</dbReference>
<dbReference type="GO" id="GO:0016798">
    <property type="term" value="F:hydrolase activity, acting on glycosyl bonds"/>
    <property type="evidence" value="ECO:0007669"/>
    <property type="project" value="UniProtKB-KW"/>
</dbReference>
<dbReference type="InterPro" id="IPR017853">
    <property type="entry name" value="GH"/>
</dbReference>
<dbReference type="InterPro" id="IPR041704">
    <property type="entry name" value="CFLE_GH18"/>
</dbReference>
<dbReference type="CDD" id="cd00118">
    <property type="entry name" value="LysM"/>
    <property type="match status" value="3"/>
</dbReference>